<accession>A0A919C9V2</accession>
<feature type="transmembrane region" description="Helical" evidence="6">
    <location>
        <begin position="197"/>
        <end position="218"/>
    </location>
</feature>
<dbReference type="AlphaFoldDB" id="A0A919C9V2"/>
<feature type="transmembrane region" description="Helical" evidence="6">
    <location>
        <begin position="255"/>
        <end position="275"/>
    </location>
</feature>
<evidence type="ECO:0000256" key="2">
    <source>
        <dbReference type="ARBA" id="ARBA00022692"/>
    </source>
</evidence>
<reference evidence="8" key="1">
    <citation type="journal article" date="2014" name="Int. J. Syst. Evol. Microbiol.">
        <title>Complete genome sequence of Corynebacterium casei LMG S-19264T (=DSM 44701T), isolated from a smear-ripened cheese.</title>
        <authorList>
            <consortium name="US DOE Joint Genome Institute (JGI-PGF)"/>
            <person name="Walter F."/>
            <person name="Albersmeier A."/>
            <person name="Kalinowski J."/>
            <person name="Ruckert C."/>
        </authorList>
    </citation>
    <scope>NUCLEOTIDE SEQUENCE</scope>
    <source>
        <strain evidence="8">JCM 4637</strain>
    </source>
</reference>
<keyword evidence="4 6" id="KW-0472">Membrane</keyword>
<dbReference type="Gene3D" id="1.20.1250.20">
    <property type="entry name" value="MFS general substrate transporter like domains"/>
    <property type="match status" value="1"/>
</dbReference>
<evidence type="ECO:0000256" key="3">
    <source>
        <dbReference type="ARBA" id="ARBA00022989"/>
    </source>
</evidence>
<feature type="transmembrane region" description="Helical" evidence="6">
    <location>
        <begin position="74"/>
        <end position="93"/>
    </location>
</feature>
<feature type="transmembrane region" description="Helical" evidence="6">
    <location>
        <begin position="296"/>
        <end position="323"/>
    </location>
</feature>
<reference evidence="8" key="2">
    <citation type="submission" date="2020-09" db="EMBL/GenBank/DDBJ databases">
        <authorList>
            <person name="Sun Q."/>
            <person name="Ohkuma M."/>
        </authorList>
    </citation>
    <scope>NUCLEOTIDE SEQUENCE</scope>
    <source>
        <strain evidence="8">JCM 4637</strain>
    </source>
</reference>
<dbReference type="CDD" id="cd17321">
    <property type="entry name" value="MFS_MMR_MDR_like"/>
    <property type="match status" value="1"/>
</dbReference>
<comment type="subcellular location">
    <subcellularLocation>
        <location evidence="1">Cell membrane</location>
        <topology evidence="1">Multi-pass membrane protein</topology>
    </subcellularLocation>
</comment>
<organism evidence="8 9">
    <name type="scientific">Streptomyces finlayi</name>
    <dbReference type="NCBI Taxonomy" id="67296"/>
    <lineage>
        <taxon>Bacteria</taxon>
        <taxon>Bacillati</taxon>
        <taxon>Actinomycetota</taxon>
        <taxon>Actinomycetes</taxon>
        <taxon>Kitasatosporales</taxon>
        <taxon>Streptomycetaceae</taxon>
        <taxon>Streptomyces</taxon>
    </lineage>
</organism>
<dbReference type="InterPro" id="IPR011701">
    <property type="entry name" value="MFS"/>
</dbReference>
<evidence type="ECO:0000256" key="4">
    <source>
        <dbReference type="ARBA" id="ARBA00023136"/>
    </source>
</evidence>
<evidence type="ECO:0000256" key="1">
    <source>
        <dbReference type="ARBA" id="ARBA00004651"/>
    </source>
</evidence>
<sequence>MPRPALCPLFPSVRDKDPSLVSTDTHTHPAPAGRTATIALAVILIAELMNALDGSIVHTALPSIQADTGATSAVVQWIPAAYTLTFALALITGGRLGDLHGRKRVFLAGTVVFTAASLLCGIATGPDFLVAARALQGAGAAVMVPQVMATIAVTFQGESQAKAFGMYGMIMSLGGVLGPVLGAVLTSADIAGLGWRAVFLINLPIGLLTVLFALRYVPDSRDRQARRPDPLGMLLSAAGVLLIAYPLTVGGEQHWPAWSFVLLAAGVAVLAVFVLQQRAKTRKDGSALVALSLFRSTAFAGGLAAQLVFGLVSGVFLLTWVLFMQSGLGLTPGQFAPASVAISIGGMGGAALASRWAGTHLRRVPQAGTVLIALTLVGYQLLVSAQQTEVPLPAAVAPMVLVGAGFGMVGAGLAGLTLGQVDHEDAGSAAGLFNTAMQLGTALGIALASPVFFQYAPAGSHGSAVTHAFAGSVWYVVGALAVMWALMFLLPRPAPGTGRTT</sequence>
<feature type="transmembrane region" description="Helical" evidence="6">
    <location>
        <begin position="473"/>
        <end position="490"/>
    </location>
</feature>
<feature type="transmembrane region" description="Helical" evidence="6">
    <location>
        <begin position="431"/>
        <end position="453"/>
    </location>
</feature>
<dbReference type="GO" id="GO:0046677">
    <property type="term" value="P:response to antibiotic"/>
    <property type="evidence" value="ECO:0007669"/>
    <property type="project" value="UniProtKB-KW"/>
</dbReference>
<name>A0A919C9V2_9ACTN</name>
<keyword evidence="3 6" id="KW-1133">Transmembrane helix</keyword>
<feature type="transmembrane region" description="Helical" evidence="6">
    <location>
        <begin position="130"/>
        <end position="152"/>
    </location>
</feature>
<evidence type="ECO:0000256" key="6">
    <source>
        <dbReference type="SAM" id="Phobius"/>
    </source>
</evidence>
<feature type="transmembrane region" description="Helical" evidence="6">
    <location>
        <begin position="105"/>
        <end position="124"/>
    </location>
</feature>
<keyword evidence="5" id="KW-0046">Antibiotic resistance</keyword>
<dbReference type="InterPro" id="IPR020846">
    <property type="entry name" value="MFS_dom"/>
</dbReference>
<feature type="transmembrane region" description="Helical" evidence="6">
    <location>
        <begin position="230"/>
        <end position="249"/>
    </location>
</feature>
<evidence type="ECO:0000259" key="7">
    <source>
        <dbReference type="PROSITE" id="PS50850"/>
    </source>
</evidence>
<dbReference type="PANTHER" id="PTHR42718">
    <property type="entry name" value="MAJOR FACILITATOR SUPERFAMILY MULTIDRUG TRANSPORTER MFSC"/>
    <property type="match status" value="1"/>
</dbReference>
<evidence type="ECO:0000313" key="8">
    <source>
        <dbReference type="EMBL" id="GHC89591.1"/>
    </source>
</evidence>
<protein>
    <submittedName>
        <fullName evidence="8">MFS transporter</fullName>
    </submittedName>
</protein>
<comment type="caution">
    <text evidence="8">The sequence shown here is derived from an EMBL/GenBank/DDBJ whole genome shotgun (WGS) entry which is preliminary data.</text>
</comment>
<dbReference type="GO" id="GO:0022857">
    <property type="term" value="F:transmembrane transporter activity"/>
    <property type="evidence" value="ECO:0007669"/>
    <property type="project" value="InterPro"/>
</dbReference>
<dbReference type="Proteomes" id="UP000638353">
    <property type="component" value="Unassembled WGS sequence"/>
</dbReference>
<dbReference type="InterPro" id="IPR036259">
    <property type="entry name" value="MFS_trans_sf"/>
</dbReference>
<dbReference type="Gene3D" id="1.20.1720.10">
    <property type="entry name" value="Multidrug resistance protein D"/>
    <property type="match status" value="1"/>
</dbReference>
<dbReference type="Pfam" id="PF07690">
    <property type="entry name" value="MFS_1"/>
    <property type="match status" value="1"/>
</dbReference>
<gene>
    <name evidence="8" type="ORF">GCM10010334_22850</name>
</gene>
<dbReference type="EMBL" id="BMVC01000004">
    <property type="protein sequence ID" value="GHC89591.1"/>
    <property type="molecule type" value="Genomic_DNA"/>
</dbReference>
<dbReference type="PANTHER" id="PTHR42718:SF39">
    <property type="entry name" value="ACTINORHODIN TRANSPORTER-RELATED"/>
    <property type="match status" value="1"/>
</dbReference>
<feature type="transmembrane region" description="Helical" evidence="6">
    <location>
        <begin position="395"/>
        <end position="419"/>
    </location>
</feature>
<evidence type="ECO:0000256" key="5">
    <source>
        <dbReference type="ARBA" id="ARBA00023251"/>
    </source>
</evidence>
<feature type="transmembrane region" description="Helical" evidence="6">
    <location>
        <begin position="164"/>
        <end position="185"/>
    </location>
</feature>
<dbReference type="PRINTS" id="PR01036">
    <property type="entry name" value="TCRTETB"/>
</dbReference>
<dbReference type="SUPFAM" id="SSF103473">
    <property type="entry name" value="MFS general substrate transporter"/>
    <property type="match status" value="1"/>
</dbReference>
<dbReference type="PROSITE" id="PS50850">
    <property type="entry name" value="MFS"/>
    <property type="match status" value="1"/>
</dbReference>
<keyword evidence="2 6" id="KW-0812">Transmembrane</keyword>
<feature type="transmembrane region" description="Helical" evidence="6">
    <location>
        <begin position="335"/>
        <end position="352"/>
    </location>
</feature>
<feature type="domain" description="Major facilitator superfamily (MFS) profile" evidence="7">
    <location>
        <begin position="39"/>
        <end position="496"/>
    </location>
</feature>
<proteinExistence type="predicted"/>
<evidence type="ECO:0000313" key="9">
    <source>
        <dbReference type="Proteomes" id="UP000638353"/>
    </source>
</evidence>
<dbReference type="GO" id="GO:0005886">
    <property type="term" value="C:plasma membrane"/>
    <property type="evidence" value="ECO:0007669"/>
    <property type="project" value="UniProtKB-SubCell"/>
</dbReference>
<feature type="transmembrane region" description="Helical" evidence="6">
    <location>
        <begin position="364"/>
        <end position="383"/>
    </location>
</feature>